<feature type="compositionally biased region" description="Basic residues" evidence="3">
    <location>
        <begin position="131"/>
        <end position="140"/>
    </location>
</feature>
<dbReference type="Gene3D" id="1.10.30.10">
    <property type="entry name" value="High mobility group box domain"/>
    <property type="match status" value="2"/>
</dbReference>
<dbReference type="GO" id="GO:0003677">
    <property type="term" value="F:DNA binding"/>
    <property type="evidence" value="ECO:0007669"/>
    <property type="project" value="UniProtKB-UniRule"/>
</dbReference>
<keyword evidence="1 2" id="KW-0238">DNA-binding</keyword>
<evidence type="ECO:0000313" key="5">
    <source>
        <dbReference type="Proteomes" id="UP000887569"/>
    </source>
</evidence>
<dbReference type="PANTHER" id="PTHR48112">
    <property type="entry name" value="HIGH MOBILITY GROUP PROTEIN DSP1"/>
    <property type="match status" value="1"/>
</dbReference>
<keyword evidence="2" id="KW-0539">Nucleus</keyword>
<feature type="DNA-binding region" description="HMG box" evidence="2">
    <location>
        <begin position="153"/>
        <end position="219"/>
    </location>
</feature>
<dbReference type="CDD" id="cd00084">
    <property type="entry name" value="HMG-box_SF"/>
    <property type="match status" value="2"/>
</dbReference>
<dbReference type="WBParaSite" id="PgR003_g138_t01">
    <property type="protein sequence ID" value="PgR003_g138_t01"/>
    <property type="gene ID" value="PgR003_g138"/>
</dbReference>
<dbReference type="PROSITE" id="PS50118">
    <property type="entry name" value="HMG_BOX_2"/>
    <property type="match status" value="1"/>
</dbReference>
<dbReference type="SUPFAM" id="SSF47095">
    <property type="entry name" value="HMG-box"/>
    <property type="match status" value="2"/>
</dbReference>
<feature type="compositionally biased region" description="Basic and acidic residues" evidence="3">
    <location>
        <begin position="141"/>
        <end position="151"/>
    </location>
</feature>
<dbReference type="GO" id="GO:0005634">
    <property type="term" value="C:nucleus"/>
    <property type="evidence" value="ECO:0007669"/>
    <property type="project" value="UniProtKB-UniRule"/>
</dbReference>
<dbReference type="InterPro" id="IPR050342">
    <property type="entry name" value="HMGB"/>
</dbReference>
<feature type="domain" description="HMG box" evidence="4">
    <location>
        <begin position="153"/>
        <end position="219"/>
    </location>
</feature>
<dbReference type="PANTHER" id="PTHR48112:SF34">
    <property type="entry name" value="HMG BOX-CONTAINING PROTEIN 5"/>
    <property type="match status" value="1"/>
</dbReference>
<keyword evidence="5" id="KW-1185">Reference proteome</keyword>
<evidence type="ECO:0000313" key="6">
    <source>
        <dbReference type="WBParaSite" id="PgR003_g138_t01"/>
    </source>
</evidence>
<dbReference type="GO" id="GO:0006357">
    <property type="term" value="P:regulation of transcription by RNA polymerase II"/>
    <property type="evidence" value="ECO:0007669"/>
    <property type="project" value="TreeGrafter"/>
</dbReference>
<dbReference type="InterPro" id="IPR009071">
    <property type="entry name" value="HMG_box_dom"/>
</dbReference>
<proteinExistence type="predicted"/>
<reference evidence="6" key="1">
    <citation type="submission" date="2022-11" db="UniProtKB">
        <authorList>
            <consortium name="WormBaseParasite"/>
        </authorList>
    </citation>
    <scope>IDENTIFICATION</scope>
</reference>
<dbReference type="AlphaFoldDB" id="A0A915A991"/>
<evidence type="ECO:0000259" key="4">
    <source>
        <dbReference type="PROSITE" id="PS50118"/>
    </source>
</evidence>
<accession>A0A915A991</accession>
<organism evidence="5 6">
    <name type="scientific">Parascaris univalens</name>
    <name type="common">Nematode worm</name>
    <dbReference type="NCBI Taxonomy" id="6257"/>
    <lineage>
        <taxon>Eukaryota</taxon>
        <taxon>Metazoa</taxon>
        <taxon>Ecdysozoa</taxon>
        <taxon>Nematoda</taxon>
        <taxon>Chromadorea</taxon>
        <taxon>Rhabditida</taxon>
        <taxon>Spirurina</taxon>
        <taxon>Ascaridomorpha</taxon>
        <taxon>Ascaridoidea</taxon>
        <taxon>Ascarididae</taxon>
        <taxon>Parascaris</taxon>
    </lineage>
</organism>
<evidence type="ECO:0000256" key="1">
    <source>
        <dbReference type="ARBA" id="ARBA00023125"/>
    </source>
</evidence>
<feature type="region of interest" description="Disordered" evidence="3">
    <location>
        <begin position="123"/>
        <end position="152"/>
    </location>
</feature>
<evidence type="ECO:0000256" key="3">
    <source>
        <dbReference type="SAM" id="MobiDB-lite"/>
    </source>
</evidence>
<name>A0A915A991_PARUN</name>
<dbReference type="InterPro" id="IPR036910">
    <property type="entry name" value="HMG_box_dom_sf"/>
</dbReference>
<dbReference type="SMART" id="SM00398">
    <property type="entry name" value="HMG"/>
    <property type="match status" value="2"/>
</dbReference>
<sequence>AHVLCSCARNMSGGMFTLCARFARLSDIAAPLKSLSCYASTSKRKEIALPSGYRKTPPFAFFLKENFIKKDGVKVTEAMIELKNRWNALNAIEKKKYFDESDAELKEKKAKFDALDVEEKQRLREESKRNRETRKRRRIRAEKAAKREKSGRPIRPASAYNLYMKEKMDVTSKVPEKIRERFKECAIAWKTLTEKEKQKYIDEAAILAKKFDEERRIWRENNEKHSTKKIFKETID</sequence>
<protein>
    <submittedName>
        <fullName evidence="6">HMG box domain-containing protein</fullName>
    </submittedName>
</protein>
<dbReference type="Proteomes" id="UP000887569">
    <property type="component" value="Unplaced"/>
</dbReference>
<evidence type="ECO:0000256" key="2">
    <source>
        <dbReference type="PROSITE-ProRule" id="PRU00267"/>
    </source>
</evidence>
<dbReference type="Pfam" id="PF09011">
    <property type="entry name" value="HMG_box_2"/>
    <property type="match status" value="1"/>
</dbReference>